<evidence type="ECO:0000256" key="1">
    <source>
        <dbReference type="SAM" id="Phobius"/>
    </source>
</evidence>
<sequence length="184" mass="20546">MHVVAKMTKFCHNIKRFIVHRQVNNVFLKGELIMLIRSDKFATLLVVILLITITSIGVASAQSSNKSLEEMTSMSLQDFEKAPIESAKVIINDYLTEIMQQKDSDGVALINYSIVNTDASDLNDIQVSVKLTYASRLDLPPVEYHVVRKGESYQVKKQFCAFDMIPDSPTRGTVRCNSNGTASV</sequence>
<proteinExistence type="predicted"/>
<reference evidence="2 3" key="1">
    <citation type="submission" date="2018-06" db="EMBL/GenBank/DDBJ databases">
        <title>Paenibacillus montanisoli sp. nov., isolated from mountain area soil.</title>
        <authorList>
            <person name="Wu M."/>
        </authorList>
    </citation>
    <scope>NUCLEOTIDE SEQUENCE [LARGE SCALE GENOMIC DNA]</scope>
    <source>
        <strain evidence="2 3">RA17</strain>
    </source>
</reference>
<dbReference type="EMBL" id="QLUW01000004">
    <property type="protein sequence ID" value="RAP74605.1"/>
    <property type="molecule type" value="Genomic_DNA"/>
</dbReference>
<name>A0A328U163_9BACL</name>
<keyword evidence="1" id="KW-0472">Membrane</keyword>
<evidence type="ECO:0000313" key="3">
    <source>
        <dbReference type="Proteomes" id="UP000249260"/>
    </source>
</evidence>
<keyword evidence="3" id="KW-1185">Reference proteome</keyword>
<comment type="caution">
    <text evidence="2">The sequence shown here is derived from an EMBL/GenBank/DDBJ whole genome shotgun (WGS) entry which is preliminary data.</text>
</comment>
<keyword evidence="1" id="KW-0812">Transmembrane</keyword>
<dbReference type="AlphaFoldDB" id="A0A328U163"/>
<dbReference type="Proteomes" id="UP000249260">
    <property type="component" value="Unassembled WGS sequence"/>
</dbReference>
<protein>
    <submittedName>
        <fullName evidence="2">Uncharacterized protein</fullName>
    </submittedName>
</protein>
<keyword evidence="1" id="KW-1133">Transmembrane helix</keyword>
<evidence type="ECO:0000313" key="2">
    <source>
        <dbReference type="EMBL" id="RAP74605.1"/>
    </source>
</evidence>
<gene>
    <name evidence="2" type="ORF">DL346_21330</name>
</gene>
<accession>A0A328U163</accession>
<organism evidence="2 3">
    <name type="scientific">Paenibacillus montanisoli</name>
    <dbReference type="NCBI Taxonomy" id="2081970"/>
    <lineage>
        <taxon>Bacteria</taxon>
        <taxon>Bacillati</taxon>
        <taxon>Bacillota</taxon>
        <taxon>Bacilli</taxon>
        <taxon>Bacillales</taxon>
        <taxon>Paenibacillaceae</taxon>
        <taxon>Paenibacillus</taxon>
    </lineage>
</organism>
<feature type="transmembrane region" description="Helical" evidence="1">
    <location>
        <begin position="41"/>
        <end position="61"/>
    </location>
</feature>